<dbReference type="OrthoDB" id="2691503at2"/>
<dbReference type="RefSeq" id="WP_085029003.1">
    <property type="nucleotide sequence ID" value="NZ_CP020772.1"/>
</dbReference>
<dbReference type="STRING" id="402384.HM131_06610"/>
<dbReference type="Proteomes" id="UP000192527">
    <property type="component" value="Chromosome"/>
</dbReference>
<evidence type="ECO:0000313" key="3">
    <source>
        <dbReference type="Proteomes" id="UP000192527"/>
    </source>
</evidence>
<evidence type="ECO:0000313" key="2">
    <source>
        <dbReference type="EMBL" id="ARI76524.1"/>
    </source>
</evidence>
<dbReference type="Pfam" id="PF26154">
    <property type="entry name" value="DUF8042"/>
    <property type="match status" value="1"/>
</dbReference>
<gene>
    <name evidence="2" type="ORF">HM131_06610</name>
</gene>
<dbReference type="AlphaFoldDB" id="A0A1W5ZT93"/>
<protein>
    <recommendedName>
        <fullName evidence="1">DUF8042 domain-containing protein</fullName>
    </recommendedName>
</protein>
<name>A0A1W5ZT93_9BACI</name>
<dbReference type="EMBL" id="CP020772">
    <property type="protein sequence ID" value="ARI76524.1"/>
    <property type="molecule type" value="Genomic_DNA"/>
</dbReference>
<dbReference type="InterPro" id="IPR058355">
    <property type="entry name" value="DUF8042"/>
</dbReference>
<proteinExistence type="predicted"/>
<evidence type="ECO:0000259" key="1">
    <source>
        <dbReference type="Pfam" id="PF26154"/>
    </source>
</evidence>
<sequence>MSELTAEQHHVLKDYNEVLDTVSDTLEFLETNLKEEVSDEVQQVFEDLLLAFEQLSVSHEQMIIWFEDKVEMSTLVADYHEVIDLLKEWFVFESNEEKRELLFEKVTPAFESWKDRMQLFVKPYIAH</sequence>
<accession>A0A1W5ZT93</accession>
<reference evidence="2 3" key="1">
    <citation type="submission" date="2017-04" db="EMBL/GenBank/DDBJ databases">
        <title>The whole genome sequencing and assembly of Halobacillus mangrovi strain.</title>
        <authorList>
            <person name="Lee S.-J."/>
            <person name="Park M.-K."/>
            <person name="Kim J.-Y."/>
            <person name="Lee Y.-J."/>
            <person name="Yi H."/>
            <person name="Bahn Y.-S."/>
            <person name="Kim J.F."/>
            <person name="Lee D.-W."/>
        </authorList>
    </citation>
    <scope>NUCLEOTIDE SEQUENCE [LARGE SCALE GENOMIC DNA]</scope>
    <source>
        <strain evidence="2 3">KTB 131</strain>
    </source>
</reference>
<dbReference type="KEGG" id="hmn:HM131_06610"/>
<feature type="domain" description="DUF8042" evidence="1">
    <location>
        <begin position="6"/>
        <end position="123"/>
    </location>
</feature>
<organism evidence="2 3">
    <name type="scientific">Halobacillus mangrovi</name>
    <dbReference type="NCBI Taxonomy" id="402384"/>
    <lineage>
        <taxon>Bacteria</taxon>
        <taxon>Bacillati</taxon>
        <taxon>Bacillota</taxon>
        <taxon>Bacilli</taxon>
        <taxon>Bacillales</taxon>
        <taxon>Bacillaceae</taxon>
        <taxon>Halobacillus</taxon>
    </lineage>
</organism>
<keyword evidence="3" id="KW-1185">Reference proteome</keyword>